<dbReference type="InterPro" id="IPR027074">
    <property type="entry name" value="Integrator_9su"/>
</dbReference>
<comment type="caution">
    <text evidence="4">The sequence shown here is derived from an EMBL/GenBank/DDBJ whole genome shotgun (WGS) entry which is preliminary data.</text>
</comment>
<evidence type="ECO:0000256" key="1">
    <source>
        <dbReference type="ARBA" id="ARBA00004123"/>
    </source>
</evidence>
<dbReference type="Proteomes" id="UP000293045">
    <property type="component" value="Unassembled WGS sequence"/>
</dbReference>
<dbReference type="VEuPathDB" id="MicrosporidiaDB:CWI39_2647p0010"/>
<evidence type="ECO:0000313" key="4">
    <source>
        <dbReference type="EMBL" id="TBT97980.1"/>
    </source>
</evidence>
<proteinExistence type="predicted"/>
<evidence type="ECO:0000256" key="3">
    <source>
        <dbReference type="SAM" id="Coils"/>
    </source>
</evidence>
<dbReference type="PANTHER" id="PTHR46094">
    <property type="entry name" value="INTEGRATOR COMPLEX SUBUNIT 9"/>
    <property type="match status" value="1"/>
</dbReference>
<reference evidence="4 5" key="1">
    <citation type="submission" date="2017-12" db="EMBL/GenBank/DDBJ databases">
        <authorList>
            <person name="Pombert J.-F."/>
            <person name="Haag K.L."/>
            <person name="Ebert D."/>
        </authorList>
    </citation>
    <scope>NUCLEOTIDE SEQUENCE [LARGE SCALE GENOMIC DNA]</scope>
    <source>
        <strain evidence="4">IL-BN-2</strain>
    </source>
</reference>
<protein>
    <submittedName>
        <fullName evidence="4">Putative beta-lactamase-like protein</fullName>
    </submittedName>
</protein>
<comment type="subcellular location">
    <subcellularLocation>
        <location evidence="1">Nucleus</location>
    </subcellularLocation>
</comment>
<dbReference type="Gene3D" id="3.60.15.10">
    <property type="entry name" value="Ribonuclease Z/Hydroxyacylglutathione hydrolase-like"/>
    <property type="match status" value="1"/>
</dbReference>
<dbReference type="VEuPathDB" id="MicrosporidiaDB:CWI36_1975p0010"/>
<sequence>MPLINVLKAKYSSSFLIETEETSFLFDIPADIYGCNHSFLDLNNKTKKDIKFILPNVDFENIDSIFISNSRSLGVFFIDKTFKGNIYITDPVYEQLLLRLEELQSYCITYQESDSDLENMEPTGNIDFKENMEPTGNLYFKENMETTEKNLKTKEENMETTQENIFDKSRILLEIKKSEKKAEKFKNKKHKLVSIREANVSFFKKRVVKIKFNQRIFLDGICIESLSSNTYIGWTNYSMKYLRGCEEKTANSIIYVSSISYNKRFSFDSPKFTGDVIFLNQNDFKTENLFFKPKNTKTEKEIFLGIEIFTQHILNFLDTKKIVILPSEMTTLFLEIIFHIFSILQKKGKNVPVYVISPIFEKFNTVVNIQSEWLNDIFQKTSYLGNEPFPFKHFKPF</sequence>
<gene>
    <name evidence="4" type="ORF">CWI39_2647p0010</name>
</gene>
<dbReference type="AlphaFoldDB" id="A0A4Q9KUN0"/>
<dbReference type="Gene3D" id="3.40.50.10890">
    <property type="match status" value="1"/>
</dbReference>
<accession>A0A4Q9KUN0</accession>
<dbReference type="InterPro" id="IPR031494">
    <property type="entry name" value="Beta_lactamase3"/>
</dbReference>
<feature type="coiled-coil region" evidence="3">
    <location>
        <begin position="141"/>
        <end position="188"/>
    </location>
</feature>
<dbReference type="GO" id="GO:0032039">
    <property type="term" value="C:integrator complex"/>
    <property type="evidence" value="ECO:0007669"/>
    <property type="project" value="InterPro"/>
</dbReference>
<keyword evidence="3" id="KW-0175">Coiled coil</keyword>
<organism evidence="4 5">
    <name type="scientific">Hamiltosporidium magnivora</name>
    <dbReference type="NCBI Taxonomy" id="148818"/>
    <lineage>
        <taxon>Eukaryota</taxon>
        <taxon>Fungi</taxon>
        <taxon>Fungi incertae sedis</taxon>
        <taxon>Microsporidia</taxon>
        <taxon>Dubosqiidae</taxon>
        <taxon>Hamiltosporidium</taxon>
    </lineage>
</organism>
<dbReference type="SUPFAM" id="SSF56281">
    <property type="entry name" value="Metallo-hydrolase/oxidoreductase"/>
    <property type="match status" value="1"/>
</dbReference>
<evidence type="ECO:0000313" key="5">
    <source>
        <dbReference type="Proteomes" id="UP000293045"/>
    </source>
</evidence>
<feature type="non-terminal residue" evidence="4">
    <location>
        <position position="397"/>
    </location>
</feature>
<dbReference type="Pfam" id="PF17030">
    <property type="entry name" value="Beta_lactamase3"/>
    <property type="match status" value="2"/>
</dbReference>
<dbReference type="InterPro" id="IPR036866">
    <property type="entry name" value="RibonucZ/Hydroxyglut_hydro"/>
</dbReference>
<name>A0A4Q9KUN0_9MICR</name>
<evidence type="ECO:0000256" key="2">
    <source>
        <dbReference type="ARBA" id="ARBA00023242"/>
    </source>
</evidence>
<keyword evidence="2" id="KW-0539">Nucleus</keyword>
<dbReference type="EMBL" id="PIXR01002647">
    <property type="protein sequence ID" value="TBT97980.1"/>
    <property type="molecule type" value="Genomic_DNA"/>
</dbReference>
<dbReference type="PANTHER" id="PTHR46094:SF1">
    <property type="entry name" value="INTEGRATOR COMPLEX SUBUNIT 9"/>
    <property type="match status" value="1"/>
</dbReference>
<dbReference type="GO" id="GO:0034472">
    <property type="term" value="P:snRNA 3'-end processing"/>
    <property type="evidence" value="ECO:0007669"/>
    <property type="project" value="TreeGrafter"/>
</dbReference>